<gene>
    <name evidence="1" type="ORF">KIW84_070256</name>
</gene>
<sequence>MDPTNIYDVDALIYVQEARLDKYRQKLASVTTTANVGQGFINSEVTKNSASNANSHHYFMAEEETPVAEVSLEVQTVGHSQISSNLESKYVLNLTDMLHVPSITRNFSVSKLAMDNNVYFECHSNKCFIKSHASNVVLLEGFLNESGLYCFTSLALEPLRSNLNHKSQSPCSIVNHTLASHVLNEIQYVSTVVNPNVWSI</sequence>
<protein>
    <submittedName>
        <fullName evidence="1">Uncharacterized protein</fullName>
    </submittedName>
</protein>
<keyword evidence="2" id="KW-1185">Reference proteome</keyword>
<comment type="caution">
    <text evidence="1">The sequence shown here is derived from an EMBL/GenBank/DDBJ whole genome shotgun (WGS) entry which is preliminary data.</text>
</comment>
<reference evidence="1 2" key="1">
    <citation type="journal article" date="2022" name="Nat. Genet.">
        <title>Improved pea reference genome and pan-genome highlight genomic features and evolutionary characteristics.</title>
        <authorList>
            <person name="Yang T."/>
            <person name="Liu R."/>
            <person name="Luo Y."/>
            <person name="Hu S."/>
            <person name="Wang D."/>
            <person name="Wang C."/>
            <person name="Pandey M.K."/>
            <person name="Ge S."/>
            <person name="Xu Q."/>
            <person name="Li N."/>
            <person name="Li G."/>
            <person name="Huang Y."/>
            <person name="Saxena R.K."/>
            <person name="Ji Y."/>
            <person name="Li M."/>
            <person name="Yan X."/>
            <person name="He Y."/>
            <person name="Liu Y."/>
            <person name="Wang X."/>
            <person name="Xiang C."/>
            <person name="Varshney R.K."/>
            <person name="Ding H."/>
            <person name="Gao S."/>
            <person name="Zong X."/>
        </authorList>
    </citation>
    <scope>NUCLEOTIDE SEQUENCE [LARGE SCALE GENOMIC DNA]</scope>
    <source>
        <strain evidence="1 2">cv. Zhongwan 6</strain>
    </source>
</reference>
<evidence type="ECO:0000313" key="1">
    <source>
        <dbReference type="EMBL" id="KAI5382771.1"/>
    </source>
</evidence>
<dbReference type="Proteomes" id="UP001058974">
    <property type="component" value="Chromosome 7"/>
</dbReference>
<evidence type="ECO:0000313" key="2">
    <source>
        <dbReference type="Proteomes" id="UP001058974"/>
    </source>
</evidence>
<accession>A0A9D4VHD4</accession>
<organism evidence="1 2">
    <name type="scientific">Pisum sativum</name>
    <name type="common">Garden pea</name>
    <name type="synonym">Lathyrus oleraceus</name>
    <dbReference type="NCBI Taxonomy" id="3888"/>
    <lineage>
        <taxon>Eukaryota</taxon>
        <taxon>Viridiplantae</taxon>
        <taxon>Streptophyta</taxon>
        <taxon>Embryophyta</taxon>
        <taxon>Tracheophyta</taxon>
        <taxon>Spermatophyta</taxon>
        <taxon>Magnoliopsida</taxon>
        <taxon>eudicotyledons</taxon>
        <taxon>Gunneridae</taxon>
        <taxon>Pentapetalae</taxon>
        <taxon>rosids</taxon>
        <taxon>fabids</taxon>
        <taxon>Fabales</taxon>
        <taxon>Fabaceae</taxon>
        <taxon>Papilionoideae</taxon>
        <taxon>50 kb inversion clade</taxon>
        <taxon>NPAAA clade</taxon>
        <taxon>Hologalegina</taxon>
        <taxon>IRL clade</taxon>
        <taxon>Fabeae</taxon>
        <taxon>Lathyrus</taxon>
    </lineage>
</organism>
<dbReference type="AlphaFoldDB" id="A0A9D4VHD4"/>
<dbReference type="Gramene" id="Psat07G0025600-T1">
    <property type="protein sequence ID" value="KAI5382771.1"/>
    <property type="gene ID" value="KIW84_070256"/>
</dbReference>
<name>A0A9D4VHD4_PEA</name>
<proteinExistence type="predicted"/>
<dbReference type="EMBL" id="JAMSHJ010000007">
    <property type="protein sequence ID" value="KAI5382771.1"/>
    <property type="molecule type" value="Genomic_DNA"/>
</dbReference>